<accession>A0ABR4JEZ8</accession>
<dbReference type="InterPro" id="IPR031348">
    <property type="entry name" value="PigL_N"/>
</dbReference>
<evidence type="ECO:0000313" key="2">
    <source>
        <dbReference type="EMBL" id="KAL2838608.1"/>
    </source>
</evidence>
<dbReference type="RefSeq" id="XP_070893120.1">
    <property type="nucleotide sequence ID" value="XM_071047230.1"/>
</dbReference>
<name>A0ABR4JEZ8_9EURO</name>
<dbReference type="Proteomes" id="UP001610444">
    <property type="component" value="Unassembled WGS sequence"/>
</dbReference>
<dbReference type="EMBL" id="JBFXLR010000083">
    <property type="protein sequence ID" value="KAL2838608.1"/>
    <property type="molecule type" value="Genomic_DNA"/>
</dbReference>
<protein>
    <recommendedName>
        <fullName evidence="1">Azaphilone pigments biosynthesis cluster protein L N-terminal domain-containing protein</fullName>
    </recommendedName>
</protein>
<keyword evidence="3" id="KW-1185">Reference proteome</keyword>
<organism evidence="2 3">
    <name type="scientific">Aspergillus pseudodeflectus</name>
    <dbReference type="NCBI Taxonomy" id="176178"/>
    <lineage>
        <taxon>Eukaryota</taxon>
        <taxon>Fungi</taxon>
        <taxon>Dikarya</taxon>
        <taxon>Ascomycota</taxon>
        <taxon>Pezizomycotina</taxon>
        <taxon>Eurotiomycetes</taxon>
        <taxon>Eurotiomycetidae</taxon>
        <taxon>Eurotiales</taxon>
        <taxon>Aspergillaceae</taxon>
        <taxon>Aspergillus</taxon>
        <taxon>Aspergillus subgen. Nidulantes</taxon>
    </lineage>
</organism>
<proteinExistence type="predicted"/>
<gene>
    <name evidence="2" type="ORF">BJX68DRAFT_272547</name>
</gene>
<reference evidence="2 3" key="1">
    <citation type="submission" date="2024-07" db="EMBL/GenBank/DDBJ databases">
        <title>Section-level genome sequencing and comparative genomics of Aspergillus sections Usti and Cavernicolus.</title>
        <authorList>
            <consortium name="Lawrence Berkeley National Laboratory"/>
            <person name="Nybo J.L."/>
            <person name="Vesth T.C."/>
            <person name="Theobald S."/>
            <person name="Frisvad J.C."/>
            <person name="Larsen T.O."/>
            <person name="Kjaerboelling I."/>
            <person name="Rothschild-Mancinelli K."/>
            <person name="Lyhne E.K."/>
            <person name="Kogle M.E."/>
            <person name="Barry K."/>
            <person name="Clum A."/>
            <person name="Na H."/>
            <person name="Ledsgaard L."/>
            <person name="Lin J."/>
            <person name="Lipzen A."/>
            <person name="Kuo A."/>
            <person name="Riley R."/>
            <person name="Mondo S."/>
            <person name="LaButti K."/>
            <person name="Haridas S."/>
            <person name="Pangalinan J."/>
            <person name="Salamov A.A."/>
            <person name="Simmons B.A."/>
            <person name="Magnuson J.K."/>
            <person name="Chen J."/>
            <person name="Drula E."/>
            <person name="Henrissat B."/>
            <person name="Wiebenga A."/>
            <person name="Lubbers R.J."/>
            <person name="Gomes A.C."/>
            <person name="Macurrencykelacurrency M.R."/>
            <person name="Stajich J."/>
            <person name="Grigoriev I.V."/>
            <person name="Mortensen U.H."/>
            <person name="De vries R.P."/>
            <person name="Baker S.E."/>
            <person name="Andersen M.R."/>
        </authorList>
    </citation>
    <scope>NUCLEOTIDE SEQUENCE [LARGE SCALE GENOMIC DNA]</scope>
    <source>
        <strain evidence="2 3">CBS 756.74</strain>
    </source>
</reference>
<evidence type="ECO:0000313" key="3">
    <source>
        <dbReference type="Proteomes" id="UP001610444"/>
    </source>
</evidence>
<feature type="domain" description="Azaphilone pigments biosynthesis cluster protein L N-terminal" evidence="1">
    <location>
        <begin position="2"/>
        <end position="154"/>
    </location>
</feature>
<dbReference type="Pfam" id="PF17111">
    <property type="entry name" value="PigL_N"/>
    <property type="match status" value="1"/>
</dbReference>
<comment type="caution">
    <text evidence="2">The sequence shown here is derived from an EMBL/GenBank/DDBJ whole genome shotgun (WGS) entry which is preliminary data.</text>
</comment>
<sequence>MTDPFSLAAGAIGTIGLALQTITALFNDIQAIQNAPALITSLGRDLKAVQAVLQQFNSPAILTTLQTLGPETQSALWLAVQQCTQACHSFRVKVQKWTSRSTDGKMHWWVRARVGLFEVAEIEFLRDALAASNDTMNAALSLATLLSAVQTAETTK</sequence>
<evidence type="ECO:0000259" key="1">
    <source>
        <dbReference type="Pfam" id="PF17111"/>
    </source>
</evidence>
<dbReference type="GeneID" id="98162394"/>